<evidence type="ECO:0000259" key="1">
    <source>
        <dbReference type="Pfam" id="PF05161"/>
    </source>
</evidence>
<dbReference type="Pfam" id="PF05161">
    <property type="entry name" value="MOFRL"/>
    <property type="match status" value="1"/>
</dbReference>
<dbReference type="STRING" id="320778.ABT57_07540"/>
<comment type="caution">
    <text evidence="3">The sequence shown here is derived from an EMBL/GenBank/DDBJ whole genome shotgun (WGS) entry which is preliminary data.</text>
</comment>
<feature type="domain" description="MOFRL" evidence="1">
    <location>
        <begin position="352"/>
        <end position="457"/>
    </location>
</feature>
<dbReference type="Proteomes" id="UP000035909">
    <property type="component" value="Unassembled WGS sequence"/>
</dbReference>
<evidence type="ECO:0000313" key="4">
    <source>
        <dbReference type="Proteomes" id="UP000035909"/>
    </source>
</evidence>
<keyword evidence="4" id="KW-1185">Reference proteome</keyword>
<name>A0A0J1HFJ5_9GAMM</name>
<dbReference type="GO" id="GO:0008887">
    <property type="term" value="F:glycerate kinase activity"/>
    <property type="evidence" value="ECO:0007669"/>
    <property type="project" value="InterPro"/>
</dbReference>
<dbReference type="InterPro" id="IPR039760">
    <property type="entry name" value="MOFRL_protein"/>
</dbReference>
<accession>A0A0J1HFJ5</accession>
<dbReference type="InterPro" id="IPR037035">
    <property type="entry name" value="GK-like_C_sf"/>
</dbReference>
<keyword evidence="3" id="KW-0670">Pyruvate</keyword>
<dbReference type="InterPro" id="IPR007835">
    <property type="entry name" value="MOFRL"/>
</dbReference>
<dbReference type="Pfam" id="PF13660">
    <property type="entry name" value="DUF4147"/>
    <property type="match status" value="1"/>
</dbReference>
<dbReference type="PANTHER" id="PTHR12227:SF0">
    <property type="entry name" value="GLYCERATE KINASE"/>
    <property type="match status" value="1"/>
</dbReference>
<dbReference type="PANTHER" id="PTHR12227">
    <property type="entry name" value="GLYCERATE KINASE"/>
    <property type="match status" value="1"/>
</dbReference>
<feature type="domain" description="MOFRL-associated" evidence="2">
    <location>
        <begin position="9"/>
        <end position="272"/>
    </location>
</feature>
<dbReference type="EMBL" id="LDOU01000006">
    <property type="protein sequence ID" value="KLV10396.1"/>
    <property type="molecule type" value="Genomic_DNA"/>
</dbReference>
<gene>
    <name evidence="3" type="ORF">ABT57_07540</name>
</gene>
<evidence type="ECO:0000313" key="3">
    <source>
        <dbReference type="EMBL" id="KLV10396.1"/>
    </source>
</evidence>
<dbReference type="RefSeq" id="WP_047884561.1">
    <property type="nucleotide sequence ID" value="NZ_LDOU01000006.1"/>
</dbReference>
<dbReference type="PATRIC" id="fig|320778.3.peg.1630"/>
<organism evidence="3 4">
    <name type="scientific">Photobacterium ganghwense</name>
    <dbReference type="NCBI Taxonomy" id="320778"/>
    <lineage>
        <taxon>Bacteria</taxon>
        <taxon>Pseudomonadati</taxon>
        <taxon>Pseudomonadota</taxon>
        <taxon>Gammaproteobacteria</taxon>
        <taxon>Vibrionales</taxon>
        <taxon>Vibrionaceae</taxon>
        <taxon>Photobacterium</taxon>
    </lineage>
</organism>
<dbReference type="Gene3D" id="3.40.1480.10">
    <property type="entry name" value="MOFRL domain"/>
    <property type="match status" value="1"/>
</dbReference>
<sequence>MDIDAKQFLRILYDSAVKQALPKGNMAAYLPDTLFTQAGNKRGRTVVIGAGKAAASMAQELELIWRQKVPANLSSEASSKAVSKFSAAAKQSHDSETVVESTGGKLEGLVVTRYGHTAACDMIEVIEASHPVPDAMGMAVGERVLELVSGLNEEDTLICLISGGGSALLSLPAPGITLAEKQAINKSLLRSGAAIDEMNCVRKHLSALKGGRVAKLAYPAQVITLAISDVPGDDLSVIASGPTVPDNTTRFDALAILERYKIDIPASAFQWLNQPESETVKPNDPCWSRCQNHLIATPQLALEAAAADAEGMGIPAYILSDSMEGEARDVAKVHAALARQIVSHQQPFQTPCVLISGGETTVTVKGEGRGGRNCEFLLSLLNELKGLHRVYAIAADTDGIDGVEDNAGAWVTPETWARAQALELNPDSYLDNNNSYAFFEKTQSLIFTGPTLTNVNDFRAILIV</sequence>
<reference evidence="3 4" key="1">
    <citation type="submission" date="2015-05" db="EMBL/GenBank/DDBJ databases">
        <title>Photobacterium galathea sp. nov.</title>
        <authorList>
            <person name="Machado H."/>
            <person name="Gram L."/>
        </authorList>
    </citation>
    <scope>NUCLEOTIDE SEQUENCE [LARGE SCALE GENOMIC DNA]</scope>
    <source>
        <strain evidence="3 4">DSM 22954</strain>
    </source>
</reference>
<dbReference type="FunFam" id="3.40.1480.10:FF:000002">
    <property type="entry name" value="Glycerate kinase"/>
    <property type="match status" value="1"/>
</dbReference>
<dbReference type="AlphaFoldDB" id="A0A0J1HFJ5"/>
<evidence type="ECO:0000259" key="2">
    <source>
        <dbReference type="Pfam" id="PF13660"/>
    </source>
</evidence>
<protein>
    <submittedName>
        <fullName evidence="3">Hydroxypyruvate reductase</fullName>
    </submittedName>
</protein>
<dbReference type="InterPro" id="IPR038614">
    <property type="entry name" value="GK_N_sf"/>
</dbReference>
<dbReference type="Gene3D" id="3.40.50.10180">
    <property type="entry name" value="Glycerate kinase, MOFRL-like N-terminal domain"/>
    <property type="match status" value="1"/>
</dbReference>
<dbReference type="OrthoDB" id="9766552at2"/>
<dbReference type="SUPFAM" id="SSF82544">
    <property type="entry name" value="GckA/TtuD-like"/>
    <property type="match status" value="2"/>
</dbReference>
<dbReference type="GO" id="GO:0005737">
    <property type="term" value="C:cytoplasm"/>
    <property type="evidence" value="ECO:0007669"/>
    <property type="project" value="TreeGrafter"/>
</dbReference>
<proteinExistence type="predicted"/>
<dbReference type="InterPro" id="IPR025286">
    <property type="entry name" value="MOFRL_assoc_dom"/>
</dbReference>